<protein>
    <submittedName>
        <fullName evidence="2">Putative secreted protein</fullName>
    </submittedName>
</protein>
<accession>A0A2M4CDF9</accession>
<name>A0A2M4CDF9_9DIPT</name>
<dbReference type="EMBL" id="GGFJ01014134">
    <property type="protein sequence ID" value="MBW63275.1"/>
    <property type="molecule type" value="Transcribed_RNA"/>
</dbReference>
<feature type="chain" id="PRO_5014869655" evidence="1">
    <location>
        <begin position="28"/>
        <end position="74"/>
    </location>
</feature>
<evidence type="ECO:0000313" key="2">
    <source>
        <dbReference type="EMBL" id="MBW63275.1"/>
    </source>
</evidence>
<sequence>MSVNPLCYIGFCKTALFLLVVSAKSRTLNTTNGSCAVAVDCVLLVPFPHMRVCAEWSICSMCVGRRTRSGCNSP</sequence>
<evidence type="ECO:0000256" key="1">
    <source>
        <dbReference type="SAM" id="SignalP"/>
    </source>
</evidence>
<organism evidence="2">
    <name type="scientific">Anopheles marajoara</name>
    <dbReference type="NCBI Taxonomy" id="58244"/>
    <lineage>
        <taxon>Eukaryota</taxon>
        <taxon>Metazoa</taxon>
        <taxon>Ecdysozoa</taxon>
        <taxon>Arthropoda</taxon>
        <taxon>Hexapoda</taxon>
        <taxon>Insecta</taxon>
        <taxon>Pterygota</taxon>
        <taxon>Neoptera</taxon>
        <taxon>Endopterygota</taxon>
        <taxon>Diptera</taxon>
        <taxon>Nematocera</taxon>
        <taxon>Culicoidea</taxon>
        <taxon>Culicidae</taxon>
        <taxon>Anophelinae</taxon>
        <taxon>Anopheles</taxon>
    </lineage>
</organism>
<proteinExistence type="predicted"/>
<keyword evidence="1" id="KW-0732">Signal</keyword>
<feature type="signal peptide" evidence="1">
    <location>
        <begin position="1"/>
        <end position="27"/>
    </location>
</feature>
<dbReference type="AlphaFoldDB" id="A0A2M4CDF9"/>
<reference evidence="2" key="1">
    <citation type="submission" date="2018-01" db="EMBL/GenBank/DDBJ databases">
        <title>An insight into the sialome of Amazonian anophelines.</title>
        <authorList>
            <person name="Ribeiro J.M."/>
            <person name="Scarpassa V."/>
            <person name="Calvo E."/>
        </authorList>
    </citation>
    <scope>NUCLEOTIDE SEQUENCE</scope>
    <source>
        <tissue evidence="2">Salivary glands</tissue>
    </source>
</reference>